<organism evidence="1 2">
    <name type="scientific">Marinobacter nanhaiticus D15-8W</name>
    <dbReference type="NCBI Taxonomy" id="626887"/>
    <lineage>
        <taxon>Bacteria</taxon>
        <taxon>Pseudomonadati</taxon>
        <taxon>Pseudomonadota</taxon>
        <taxon>Gammaproteobacteria</taxon>
        <taxon>Pseudomonadales</taxon>
        <taxon>Marinobacteraceae</taxon>
        <taxon>Marinobacter</taxon>
    </lineage>
</organism>
<keyword evidence="1" id="KW-0808">Transferase</keyword>
<dbReference type="EMBL" id="APLQ01000014">
    <property type="protein sequence ID" value="ENO12900.2"/>
    <property type="molecule type" value="Genomic_DNA"/>
</dbReference>
<dbReference type="GO" id="GO:0032259">
    <property type="term" value="P:methylation"/>
    <property type="evidence" value="ECO:0007669"/>
    <property type="project" value="UniProtKB-KW"/>
</dbReference>
<protein>
    <submittedName>
        <fullName evidence="1">Methyltransferase</fullName>
    </submittedName>
</protein>
<gene>
    <name evidence="1" type="ORF">J057_15920</name>
</gene>
<comment type="caution">
    <text evidence="1">The sequence shown here is derived from an EMBL/GenBank/DDBJ whole genome shotgun (WGS) entry which is preliminary data.</text>
</comment>
<keyword evidence="2" id="KW-1185">Reference proteome</keyword>
<dbReference type="GO" id="GO:0008168">
    <property type="term" value="F:methyltransferase activity"/>
    <property type="evidence" value="ECO:0007669"/>
    <property type="project" value="UniProtKB-KW"/>
</dbReference>
<keyword evidence="1" id="KW-0489">Methyltransferase</keyword>
<name>N6VRS8_9GAMM</name>
<dbReference type="SUPFAM" id="SSF53335">
    <property type="entry name" value="S-adenosyl-L-methionine-dependent methyltransferases"/>
    <property type="match status" value="1"/>
</dbReference>
<dbReference type="HOGENOM" id="CLU_085338_2_0_6"/>
<proteinExistence type="predicted"/>
<evidence type="ECO:0000313" key="2">
    <source>
        <dbReference type="Proteomes" id="UP000013165"/>
    </source>
</evidence>
<reference evidence="1 2" key="1">
    <citation type="journal article" date="2013" name="Genome Announc.">
        <title>Genome Sequence of the Polycyclic Aromatic Hydrocarbon-Degrading Bacterium Strain Marinobacter nanhaiticus D15-8WT.</title>
        <authorList>
            <person name="Cui Z."/>
            <person name="Gao W."/>
            <person name="Li Q."/>
            <person name="Xu G."/>
            <person name="Zheng L."/>
        </authorList>
    </citation>
    <scope>NUCLEOTIDE SEQUENCE [LARGE SCALE GENOMIC DNA]</scope>
    <source>
        <strain evidence="1 2">D15-8W</strain>
    </source>
</reference>
<dbReference type="PATRIC" id="fig|626887.3.peg.3181"/>
<evidence type="ECO:0000313" key="1">
    <source>
        <dbReference type="EMBL" id="ENO12900.2"/>
    </source>
</evidence>
<dbReference type="OrthoDB" id="9805585at2"/>
<dbReference type="Gene3D" id="3.40.50.150">
    <property type="entry name" value="Vaccinia Virus protein VP39"/>
    <property type="match status" value="1"/>
</dbReference>
<sequence>MLGSVIPSSRWLIRSLLAQVDWDRARYFVEYGPGVGTITRHILKRMRPDARLLALEINDDFVRHLNAAIDDPRLVIRSDSAARLGAVLDELDWPHVDYAVSGIPFSTMPPADVEAVLDETRARLTPQGEFLVYQFSRHSAQYLHRSFDDVSREFVLRNVPPVSCYRARSNGVVAKGKP</sequence>
<accession>N6VRS8</accession>
<dbReference type="STRING" id="626887.J057_15920"/>
<dbReference type="InterPro" id="IPR029063">
    <property type="entry name" value="SAM-dependent_MTases_sf"/>
</dbReference>
<dbReference type="eggNOG" id="COG3963">
    <property type="taxonomic scope" value="Bacteria"/>
</dbReference>
<dbReference type="Proteomes" id="UP000013165">
    <property type="component" value="Unassembled WGS sequence"/>
</dbReference>
<dbReference type="AlphaFoldDB" id="N6VRS8"/>